<dbReference type="SMART" id="SM00072">
    <property type="entry name" value="GuKc"/>
    <property type="match status" value="1"/>
</dbReference>
<keyword evidence="9" id="KW-1185">Reference proteome</keyword>
<proteinExistence type="inferred from homology"/>
<evidence type="ECO:0000256" key="6">
    <source>
        <dbReference type="HAMAP-Rule" id="MF_00836"/>
    </source>
</evidence>
<evidence type="ECO:0000256" key="4">
    <source>
        <dbReference type="ARBA" id="ARBA00022741"/>
    </source>
</evidence>
<gene>
    <name evidence="6 8" type="primary">phnN</name>
    <name evidence="8" type="ORF">H0A68_11150</name>
</gene>
<dbReference type="HAMAP" id="MF_00836">
    <property type="entry name" value="PhnN"/>
    <property type="match status" value="1"/>
</dbReference>
<dbReference type="Proteomes" id="UP000580517">
    <property type="component" value="Unassembled WGS sequence"/>
</dbReference>
<dbReference type="SUPFAM" id="SSF52540">
    <property type="entry name" value="P-loop containing nucleoside triphosphate hydrolases"/>
    <property type="match status" value="1"/>
</dbReference>
<dbReference type="InterPro" id="IPR012699">
    <property type="entry name" value="PhnN"/>
</dbReference>
<keyword evidence="4 6" id="KW-0547">Nucleotide-binding</keyword>
<keyword evidence="5 6" id="KW-0067">ATP-binding</keyword>
<dbReference type="UniPathway" id="UPA00087">
    <property type="reaction ID" value="UER00175"/>
</dbReference>
<evidence type="ECO:0000256" key="5">
    <source>
        <dbReference type="ARBA" id="ARBA00022840"/>
    </source>
</evidence>
<feature type="domain" description="Guanylate kinase/L-type calcium channel beta subunit" evidence="7">
    <location>
        <begin position="2"/>
        <end position="184"/>
    </location>
</feature>
<feature type="binding site" evidence="6">
    <location>
        <begin position="10"/>
        <end position="17"/>
    </location>
    <ligand>
        <name>ATP</name>
        <dbReference type="ChEBI" id="CHEBI:30616"/>
    </ligand>
</feature>
<protein>
    <recommendedName>
        <fullName evidence="6">Ribose 1,5-bisphosphate phosphokinase PhnN</fullName>
        <ecNumber evidence="6">2.7.4.23</ecNumber>
    </recommendedName>
    <alternativeName>
        <fullName evidence="6">Ribose 1,5-bisphosphokinase</fullName>
    </alternativeName>
</protein>
<comment type="caution">
    <text evidence="8">The sequence shown here is derived from an EMBL/GenBank/DDBJ whole genome shotgun (WGS) entry which is preliminary data.</text>
</comment>
<comment type="function">
    <text evidence="6">Catalyzes the phosphorylation of ribose 1,5-bisphosphate to 5-phospho-D-ribosyl alpha-1-diphosphate (PRPP).</text>
</comment>
<name>A0A853FF34_9BURK</name>
<dbReference type="GO" id="GO:0006015">
    <property type="term" value="P:5-phosphoribose 1-diphosphate biosynthetic process"/>
    <property type="evidence" value="ECO:0007669"/>
    <property type="project" value="UniProtKB-UniRule"/>
</dbReference>
<organism evidence="8 9">
    <name type="scientific">Allopusillimonas soli</name>
    <dbReference type="NCBI Taxonomy" id="659016"/>
    <lineage>
        <taxon>Bacteria</taxon>
        <taxon>Pseudomonadati</taxon>
        <taxon>Pseudomonadota</taxon>
        <taxon>Betaproteobacteria</taxon>
        <taxon>Burkholderiales</taxon>
        <taxon>Alcaligenaceae</taxon>
        <taxon>Allopusillimonas</taxon>
    </lineage>
</organism>
<dbReference type="AlphaFoldDB" id="A0A853FF34"/>
<comment type="catalytic activity">
    <reaction evidence="1 6">
        <text>alpha-D-ribose 1,5-bisphosphate + ATP = 5-phospho-alpha-D-ribose 1-diphosphate + ADP</text>
        <dbReference type="Rhea" id="RHEA:20109"/>
        <dbReference type="ChEBI" id="CHEBI:30616"/>
        <dbReference type="ChEBI" id="CHEBI:58017"/>
        <dbReference type="ChEBI" id="CHEBI:68688"/>
        <dbReference type="ChEBI" id="CHEBI:456216"/>
        <dbReference type="EC" id="2.7.4.23"/>
    </reaction>
</comment>
<evidence type="ECO:0000313" key="9">
    <source>
        <dbReference type="Proteomes" id="UP000580517"/>
    </source>
</evidence>
<dbReference type="InterPro" id="IPR008145">
    <property type="entry name" value="GK/Ca_channel_bsu"/>
</dbReference>
<dbReference type="NCBIfam" id="NF007485">
    <property type="entry name" value="PRK10078.1"/>
    <property type="match status" value="1"/>
</dbReference>
<dbReference type="EC" id="2.7.4.23" evidence="6"/>
<dbReference type="GO" id="GO:0005524">
    <property type="term" value="F:ATP binding"/>
    <property type="evidence" value="ECO:0007669"/>
    <property type="project" value="UniProtKB-KW"/>
</dbReference>
<keyword evidence="3 6" id="KW-0808">Transferase</keyword>
<evidence type="ECO:0000259" key="7">
    <source>
        <dbReference type="SMART" id="SM00072"/>
    </source>
</evidence>
<dbReference type="NCBIfam" id="TIGR02322">
    <property type="entry name" value="phosphon_PhnN"/>
    <property type="match status" value="1"/>
</dbReference>
<sequence length="190" mass="20579">MPGRLIYIMGPSGAGKDAVLRGVAQRMGAQAFIASRVITRPPSSTEDGAMPVSSTEFEIMEAAGLFALSWRANELAYGILRHIDIMLARGRDVFVNGSRAYLPHAALRYPRLVPVLLTVEPALLRDRLLSRGRETRVQIEARLARNNRFEKLSGTAGTRLLHIDNSGALENAIHALHAGLLAAQGEAKCG</sequence>
<dbReference type="Gene3D" id="3.40.50.300">
    <property type="entry name" value="P-loop containing nucleotide triphosphate hydrolases"/>
    <property type="match status" value="1"/>
</dbReference>
<reference evidence="8 9" key="1">
    <citation type="submission" date="2020-07" db="EMBL/GenBank/DDBJ databases">
        <title>Taxonomic revisions and descriptions of new bacterial species based on genomic comparisons in the high-G+C-content subgroup of the family Alcaligenaceae.</title>
        <authorList>
            <person name="Szabo A."/>
            <person name="Felfoldi T."/>
        </authorList>
    </citation>
    <scope>NUCLEOTIDE SEQUENCE [LARGE SCALE GENOMIC DNA]</scope>
    <source>
        <strain evidence="8 9">DSM 25264</strain>
    </source>
</reference>
<dbReference type="EMBL" id="JACCEW010000003">
    <property type="protein sequence ID" value="NYT37430.1"/>
    <property type="molecule type" value="Genomic_DNA"/>
</dbReference>
<keyword evidence="8" id="KW-0418">Kinase</keyword>
<dbReference type="InterPro" id="IPR027417">
    <property type="entry name" value="P-loop_NTPase"/>
</dbReference>
<comment type="pathway">
    <text evidence="2 6">Metabolic intermediate biosynthesis; 5-phospho-alpha-D-ribose 1-diphosphate biosynthesis; 5-phospho-alpha-D-ribose 1-diphosphate from D-ribose 5-phosphate (route II): step 3/3.</text>
</comment>
<accession>A0A853FF34</accession>
<dbReference type="GO" id="GO:0019634">
    <property type="term" value="P:organic phosphonate metabolic process"/>
    <property type="evidence" value="ECO:0007669"/>
    <property type="project" value="UniProtKB-UniRule"/>
</dbReference>
<evidence type="ECO:0000256" key="3">
    <source>
        <dbReference type="ARBA" id="ARBA00022679"/>
    </source>
</evidence>
<dbReference type="RefSeq" id="WP_129969426.1">
    <property type="nucleotide sequence ID" value="NZ_JACCEW010000003.1"/>
</dbReference>
<evidence type="ECO:0000313" key="8">
    <source>
        <dbReference type="EMBL" id="NYT37430.1"/>
    </source>
</evidence>
<dbReference type="OrthoDB" id="341217at2"/>
<evidence type="ECO:0000256" key="1">
    <source>
        <dbReference type="ARBA" id="ARBA00000373"/>
    </source>
</evidence>
<evidence type="ECO:0000256" key="2">
    <source>
        <dbReference type="ARBA" id="ARBA00005069"/>
    </source>
</evidence>
<dbReference type="GO" id="GO:0033863">
    <property type="term" value="F:ribose 1,5-bisphosphate phosphokinase activity"/>
    <property type="evidence" value="ECO:0007669"/>
    <property type="project" value="UniProtKB-UniRule"/>
</dbReference>
<comment type="similarity">
    <text evidence="6">Belongs to the ribose 1,5-bisphosphokinase family.</text>
</comment>